<feature type="domain" description="Lipoyl-binding" evidence="3">
    <location>
        <begin position="58"/>
        <end position="136"/>
    </location>
</feature>
<reference evidence="4" key="1">
    <citation type="submission" date="2019-12" db="EMBL/GenBank/DDBJ databases">
        <title>Clostridiaceae gen. nov. sp. nov., isolated from sediment in Xinjiang, China.</title>
        <authorList>
            <person name="Zhang R."/>
        </authorList>
    </citation>
    <scope>NUCLEOTIDE SEQUENCE</scope>
    <source>
        <strain evidence="4">D2Q-11</strain>
    </source>
</reference>
<dbReference type="PANTHER" id="PTHR45266:SF3">
    <property type="entry name" value="OXALOACETATE DECARBOXYLASE ALPHA CHAIN"/>
    <property type="match status" value="1"/>
</dbReference>
<dbReference type="RefSeq" id="WP_203365493.1">
    <property type="nucleotide sequence ID" value="NZ_WSFT01000019.1"/>
</dbReference>
<proteinExistence type="predicted"/>
<gene>
    <name evidence="4" type="ORF">GOQ27_03765</name>
</gene>
<evidence type="ECO:0000313" key="5">
    <source>
        <dbReference type="Proteomes" id="UP000724672"/>
    </source>
</evidence>
<sequence>MKKYNITVNGNTYEVEVEEVGASSEVSRPKQVTTEVKKPAPKAQPKPQPKKEEKPSQPAPKAVPQGAETISAPMPGSVFDIKVNEGDTVAEGDVLLILEAMKMENEIMAPRAGKVAAINTSKGAAVNSGDPLISLE</sequence>
<accession>A0A942Z838</accession>
<feature type="region of interest" description="Disordered" evidence="2">
    <location>
        <begin position="19"/>
        <end position="73"/>
    </location>
</feature>
<dbReference type="InterPro" id="IPR011053">
    <property type="entry name" value="Single_hybrid_motif"/>
</dbReference>
<keyword evidence="5" id="KW-1185">Reference proteome</keyword>
<dbReference type="FunFam" id="2.40.50.100:FF:000003">
    <property type="entry name" value="Acetyl-CoA carboxylase biotin carboxyl carrier protein"/>
    <property type="match status" value="1"/>
</dbReference>
<name>A0A942Z838_9FIRM</name>
<dbReference type="CDD" id="cd06850">
    <property type="entry name" value="biotinyl_domain"/>
    <property type="match status" value="1"/>
</dbReference>
<dbReference type="InterPro" id="IPR001882">
    <property type="entry name" value="Biotin_BS"/>
</dbReference>
<protein>
    <submittedName>
        <fullName evidence="4">Biotin/lipoyl-binding protein</fullName>
    </submittedName>
</protein>
<evidence type="ECO:0000313" key="4">
    <source>
        <dbReference type="EMBL" id="MBS4537564.1"/>
    </source>
</evidence>
<organism evidence="4 5">
    <name type="scientific">Anaeromonas frigoriresistens</name>
    <dbReference type="NCBI Taxonomy" id="2683708"/>
    <lineage>
        <taxon>Bacteria</taxon>
        <taxon>Bacillati</taxon>
        <taxon>Bacillota</taxon>
        <taxon>Tissierellia</taxon>
        <taxon>Tissierellales</taxon>
        <taxon>Thermohalobacteraceae</taxon>
        <taxon>Anaeromonas</taxon>
    </lineage>
</organism>
<evidence type="ECO:0000256" key="2">
    <source>
        <dbReference type="SAM" id="MobiDB-lite"/>
    </source>
</evidence>
<dbReference type="AlphaFoldDB" id="A0A942Z838"/>
<dbReference type="InterPro" id="IPR000089">
    <property type="entry name" value="Biotin_lipoyl"/>
</dbReference>
<dbReference type="SUPFAM" id="SSF51230">
    <property type="entry name" value="Single hybrid motif"/>
    <property type="match status" value="1"/>
</dbReference>
<dbReference type="Pfam" id="PF00364">
    <property type="entry name" value="Biotin_lipoyl"/>
    <property type="match status" value="1"/>
</dbReference>
<evidence type="ECO:0000259" key="3">
    <source>
        <dbReference type="PROSITE" id="PS50968"/>
    </source>
</evidence>
<dbReference type="PROSITE" id="PS00188">
    <property type="entry name" value="BIOTIN"/>
    <property type="match status" value="1"/>
</dbReference>
<evidence type="ECO:0000256" key="1">
    <source>
        <dbReference type="ARBA" id="ARBA00023267"/>
    </source>
</evidence>
<dbReference type="Gene3D" id="2.40.50.100">
    <property type="match status" value="1"/>
</dbReference>
<dbReference type="InterPro" id="IPR050709">
    <property type="entry name" value="Biotin_Carboxyl_Carrier/Decarb"/>
</dbReference>
<dbReference type="PROSITE" id="PS50968">
    <property type="entry name" value="BIOTINYL_LIPOYL"/>
    <property type="match status" value="1"/>
</dbReference>
<dbReference type="Proteomes" id="UP000724672">
    <property type="component" value="Unassembled WGS sequence"/>
</dbReference>
<dbReference type="PANTHER" id="PTHR45266">
    <property type="entry name" value="OXALOACETATE DECARBOXYLASE ALPHA CHAIN"/>
    <property type="match status" value="1"/>
</dbReference>
<dbReference type="EMBL" id="WSFT01000019">
    <property type="protein sequence ID" value="MBS4537564.1"/>
    <property type="molecule type" value="Genomic_DNA"/>
</dbReference>
<keyword evidence="1" id="KW-0092">Biotin</keyword>
<comment type="caution">
    <text evidence="4">The sequence shown here is derived from an EMBL/GenBank/DDBJ whole genome shotgun (WGS) entry which is preliminary data.</text>
</comment>